<evidence type="ECO:0000313" key="2">
    <source>
        <dbReference type="EMBL" id="KAG5374511.1"/>
    </source>
</evidence>
<evidence type="ECO:0000256" key="1">
    <source>
        <dbReference type="SAM" id="MobiDB-lite"/>
    </source>
</evidence>
<reference evidence="2 3" key="1">
    <citation type="submission" date="2021-03" db="EMBL/GenBank/DDBJ databases">
        <authorList>
            <person name="King G.J."/>
            <person name="Bancroft I."/>
            <person name="Baten A."/>
            <person name="Bloomfield J."/>
            <person name="Borpatragohain P."/>
            <person name="He Z."/>
            <person name="Irish N."/>
            <person name="Irwin J."/>
            <person name="Liu K."/>
            <person name="Mauleon R.P."/>
            <person name="Moore J."/>
            <person name="Morris R."/>
            <person name="Ostergaard L."/>
            <person name="Wang B."/>
            <person name="Wells R."/>
        </authorList>
    </citation>
    <scope>NUCLEOTIDE SEQUENCE [LARGE SCALE GENOMIC DNA]</scope>
    <source>
        <strain evidence="2">R-o-18</strain>
        <tissue evidence="2">Leaf</tissue>
    </source>
</reference>
<feature type="region of interest" description="Disordered" evidence="1">
    <location>
        <begin position="290"/>
        <end position="335"/>
    </location>
</feature>
<organism evidence="2 3">
    <name type="scientific">Brassica rapa subsp. trilocularis</name>
    <dbReference type="NCBI Taxonomy" id="1813537"/>
    <lineage>
        <taxon>Eukaryota</taxon>
        <taxon>Viridiplantae</taxon>
        <taxon>Streptophyta</taxon>
        <taxon>Embryophyta</taxon>
        <taxon>Tracheophyta</taxon>
        <taxon>Spermatophyta</taxon>
        <taxon>Magnoliopsida</taxon>
        <taxon>eudicotyledons</taxon>
        <taxon>Gunneridae</taxon>
        <taxon>Pentapetalae</taxon>
        <taxon>rosids</taxon>
        <taxon>malvids</taxon>
        <taxon>Brassicales</taxon>
        <taxon>Brassicaceae</taxon>
        <taxon>Brassiceae</taxon>
        <taxon>Brassica</taxon>
    </lineage>
</organism>
<dbReference type="Proteomes" id="UP000823674">
    <property type="component" value="Unassembled WGS sequence"/>
</dbReference>
<feature type="compositionally biased region" description="Low complexity" evidence="1">
    <location>
        <begin position="315"/>
        <end position="327"/>
    </location>
</feature>
<proteinExistence type="predicted"/>
<comment type="caution">
    <text evidence="2">The sequence shown here is derived from an EMBL/GenBank/DDBJ whole genome shotgun (WGS) entry which is preliminary data.</text>
</comment>
<gene>
    <name evidence="2" type="primary">SC109g500030.1_BraROA</name>
    <name evidence="2" type="ORF">IGI04_042163</name>
</gene>
<name>A0ABQ7KMZ8_BRACM</name>
<dbReference type="EMBL" id="JADBGQ010000014">
    <property type="protein sequence ID" value="KAG5374511.1"/>
    <property type="molecule type" value="Genomic_DNA"/>
</dbReference>
<keyword evidence="3" id="KW-1185">Reference proteome</keyword>
<protein>
    <submittedName>
        <fullName evidence="2">Uncharacterized protein</fullName>
    </submittedName>
</protein>
<feature type="compositionally biased region" description="Basic and acidic residues" evidence="1">
    <location>
        <begin position="305"/>
        <end position="314"/>
    </location>
</feature>
<sequence>MSLELSVPVSLSLCCQLAVLEIWLRSLPVLCFLCSARAASESTRSSYYSLHMLAVSCSPSRARTITPPSYPRRKQLQHLPKKKTEELWIDHDKFGLSLCSSHDHQHHQRASPSLTLSRSRLSLFVGFRPRYLGIDWSSRLVLNRVQYFISATKAVSSRLVPRKDQNDPLRQSSPPEGCLRDVGSCRDEDVTLACRTPVQALADVIKVRTTPADFIVANHELTTALATPQRVHQRYHSLTSIHANNLLGTHDLNTRLRVGNSSINTIFGSNNHADESKQKDELNREKLVNHDTVEDDEYHVSGEQSKVEEADTKDPPSASIDSSNSESIDIRTSETIDTNICHRSIPSTIPDATTVYVRTGRPKAIRDNNNYEALERKER</sequence>
<evidence type="ECO:0000313" key="3">
    <source>
        <dbReference type="Proteomes" id="UP000823674"/>
    </source>
</evidence>
<accession>A0ABQ7KMZ8</accession>